<protein>
    <submittedName>
        <fullName evidence="1">Uncharacterized protein</fullName>
    </submittedName>
</protein>
<comment type="caution">
    <text evidence="1">The sequence shown here is derived from an EMBL/GenBank/DDBJ whole genome shotgun (WGS) entry which is preliminary data.</text>
</comment>
<dbReference type="AlphaFoldDB" id="A0A8H5BHW2"/>
<organism evidence="1 2">
    <name type="scientific">Psilocybe cf. subviscida</name>
    <dbReference type="NCBI Taxonomy" id="2480587"/>
    <lineage>
        <taxon>Eukaryota</taxon>
        <taxon>Fungi</taxon>
        <taxon>Dikarya</taxon>
        <taxon>Basidiomycota</taxon>
        <taxon>Agaricomycotina</taxon>
        <taxon>Agaricomycetes</taxon>
        <taxon>Agaricomycetidae</taxon>
        <taxon>Agaricales</taxon>
        <taxon>Agaricineae</taxon>
        <taxon>Strophariaceae</taxon>
        <taxon>Psilocybe</taxon>
    </lineage>
</organism>
<gene>
    <name evidence="1" type="ORF">D9619_013731</name>
</gene>
<reference evidence="1 2" key="1">
    <citation type="journal article" date="2020" name="ISME J.">
        <title>Uncovering the hidden diversity of litter-decomposition mechanisms in mushroom-forming fungi.</title>
        <authorList>
            <person name="Floudas D."/>
            <person name="Bentzer J."/>
            <person name="Ahren D."/>
            <person name="Johansson T."/>
            <person name="Persson P."/>
            <person name="Tunlid A."/>
        </authorList>
    </citation>
    <scope>NUCLEOTIDE SEQUENCE [LARGE SCALE GENOMIC DNA]</scope>
    <source>
        <strain evidence="1 2">CBS 101986</strain>
    </source>
</reference>
<evidence type="ECO:0000313" key="1">
    <source>
        <dbReference type="EMBL" id="KAF5323176.1"/>
    </source>
</evidence>
<dbReference type="Proteomes" id="UP000567179">
    <property type="component" value="Unassembled WGS sequence"/>
</dbReference>
<accession>A0A8H5BHW2</accession>
<evidence type="ECO:0000313" key="2">
    <source>
        <dbReference type="Proteomes" id="UP000567179"/>
    </source>
</evidence>
<keyword evidence="2" id="KW-1185">Reference proteome</keyword>
<proteinExistence type="predicted"/>
<dbReference type="EMBL" id="JAACJJ010000022">
    <property type="protein sequence ID" value="KAF5323176.1"/>
    <property type="molecule type" value="Genomic_DNA"/>
</dbReference>
<sequence>MADGSFSALRVGSFDLGHSLEFFLEVSAGAGCVLLEGEDDITAFDRKHLVQQSLDPNNRVAASPTRSGTSNSAARLVGSKMDEGRAIKKQRITLCWV</sequence>
<name>A0A8H5BHW2_9AGAR</name>